<gene>
    <name evidence="1" type="ORF">ACFS5M_05760</name>
</gene>
<reference evidence="2" key="1">
    <citation type="journal article" date="2019" name="Int. J. Syst. Evol. Microbiol.">
        <title>The Global Catalogue of Microorganisms (GCM) 10K type strain sequencing project: providing services to taxonomists for standard genome sequencing and annotation.</title>
        <authorList>
            <consortium name="The Broad Institute Genomics Platform"/>
            <consortium name="The Broad Institute Genome Sequencing Center for Infectious Disease"/>
            <person name="Wu L."/>
            <person name="Ma J."/>
        </authorList>
    </citation>
    <scope>NUCLEOTIDE SEQUENCE [LARGE SCALE GENOMIC DNA]</scope>
    <source>
        <strain evidence="2">KCTC 32141</strain>
    </source>
</reference>
<name>A0ABW5WPM0_9FLAO</name>
<dbReference type="Proteomes" id="UP001597533">
    <property type="component" value="Unassembled WGS sequence"/>
</dbReference>
<protein>
    <recommendedName>
        <fullName evidence="3">Lipoprotein</fullName>
    </recommendedName>
</protein>
<evidence type="ECO:0008006" key="3">
    <source>
        <dbReference type="Google" id="ProtNLM"/>
    </source>
</evidence>
<organism evidence="1 2">
    <name type="scientific">Lacinutrix iliipiscaria</name>
    <dbReference type="NCBI Taxonomy" id="1230532"/>
    <lineage>
        <taxon>Bacteria</taxon>
        <taxon>Pseudomonadati</taxon>
        <taxon>Bacteroidota</taxon>
        <taxon>Flavobacteriia</taxon>
        <taxon>Flavobacteriales</taxon>
        <taxon>Flavobacteriaceae</taxon>
        <taxon>Lacinutrix</taxon>
    </lineage>
</organism>
<keyword evidence="2" id="KW-1185">Reference proteome</keyword>
<proteinExistence type="predicted"/>
<evidence type="ECO:0000313" key="2">
    <source>
        <dbReference type="Proteomes" id="UP001597533"/>
    </source>
</evidence>
<comment type="caution">
    <text evidence="1">The sequence shown here is derived from an EMBL/GenBank/DDBJ whole genome shotgun (WGS) entry which is preliminary data.</text>
</comment>
<accession>A0ABW5WPM0</accession>
<sequence>MRSIFFKTSFLCFCVTLFHCNKNDEEYFQGKIIYKYHYTSDSLNADSLNLNRIRKSIFQFNLNNYQSTFIDNDTTTYFYISKINKCLIKINSNLQQECEDYSLSTDSILHFKVYDTDEKILGHNCQVLEFQGKYFWNKYYVSKDVKIAPSTYRKHEAYNWKFYGEKVDGGMILKLEHRFKNFTMYGEALLLSNLNTNERALQITPEEIASVCN</sequence>
<dbReference type="EMBL" id="JBHUOV010000001">
    <property type="protein sequence ID" value="MFD2823166.1"/>
    <property type="molecule type" value="Genomic_DNA"/>
</dbReference>
<evidence type="ECO:0000313" key="1">
    <source>
        <dbReference type="EMBL" id="MFD2823166.1"/>
    </source>
</evidence>
<dbReference type="RefSeq" id="WP_183486703.1">
    <property type="nucleotide sequence ID" value="NZ_JBHUOV010000001.1"/>
</dbReference>